<comment type="caution">
    <text evidence="13">The sequence shown here is derived from an EMBL/GenBank/DDBJ whole genome shotgun (WGS) entry which is preliminary data.</text>
</comment>
<dbReference type="GO" id="GO:0015105">
    <property type="term" value="F:arsenite transmembrane transporter activity"/>
    <property type="evidence" value="ECO:0007669"/>
    <property type="project" value="InterPro"/>
</dbReference>
<feature type="signal peptide" evidence="11">
    <location>
        <begin position="1"/>
        <end position="20"/>
    </location>
</feature>
<proteinExistence type="inferred from homology"/>
<dbReference type="GO" id="GO:0046685">
    <property type="term" value="P:response to arsenic-containing substance"/>
    <property type="evidence" value="ECO:0007669"/>
    <property type="project" value="UniProtKB-KW"/>
</dbReference>
<feature type="transmembrane region" description="Helical" evidence="10">
    <location>
        <begin position="232"/>
        <end position="250"/>
    </location>
</feature>
<keyword evidence="9 10" id="KW-0472">Membrane</keyword>
<keyword evidence="5" id="KW-1003">Cell membrane</keyword>
<evidence type="ECO:0000256" key="4">
    <source>
        <dbReference type="ARBA" id="ARBA00022448"/>
    </source>
</evidence>
<evidence type="ECO:0000256" key="3">
    <source>
        <dbReference type="ARBA" id="ARBA00009843"/>
    </source>
</evidence>
<comment type="similarity">
    <text evidence="2">Belongs to the ArsB family.</text>
</comment>
<feature type="transmembrane region" description="Helical" evidence="10">
    <location>
        <begin position="34"/>
        <end position="52"/>
    </location>
</feature>
<feature type="transmembrane region" description="Helical" evidence="10">
    <location>
        <begin position="298"/>
        <end position="317"/>
    </location>
</feature>
<comment type="similarity">
    <text evidence="3">Belongs to the CitM (TC 2.A.11) transporter family.</text>
</comment>
<dbReference type="PANTHER" id="PTHR43302">
    <property type="entry name" value="TRANSPORTER ARSB-RELATED"/>
    <property type="match status" value="1"/>
</dbReference>
<feature type="transmembrane region" description="Helical" evidence="10">
    <location>
        <begin position="353"/>
        <end position="375"/>
    </location>
</feature>
<evidence type="ECO:0000256" key="1">
    <source>
        <dbReference type="ARBA" id="ARBA00004651"/>
    </source>
</evidence>
<dbReference type="EMBL" id="DVOE01000044">
    <property type="protein sequence ID" value="HIU98785.1"/>
    <property type="molecule type" value="Genomic_DNA"/>
</dbReference>
<comment type="subcellular location">
    <subcellularLocation>
        <location evidence="1">Cell membrane</location>
        <topology evidence="1">Multi-pass membrane protein</topology>
    </subcellularLocation>
</comment>
<evidence type="ECO:0000256" key="2">
    <source>
        <dbReference type="ARBA" id="ARBA00006433"/>
    </source>
</evidence>
<feature type="transmembrane region" description="Helical" evidence="10">
    <location>
        <begin position="256"/>
        <end position="278"/>
    </location>
</feature>
<feature type="chain" id="PRO_5038985624" description="Citrate transporter-like domain-containing protein" evidence="11">
    <location>
        <begin position="21"/>
        <end position="435"/>
    </location>
</feature>
<evidence type="ECO:0000313" key="14">
    <source>
        <dbReference type="Proteomes" id="UP000886857"/>
    </source>
</evidence>
<keyword evidence="7" id="KW-0059">Arsenical resistance</keyword>
<feature type="transmembrane region" description="Helical" evidence="10">
    <location>
        <begin position="410"/>
        <end position="433"/>
    </location>
</feature>
<feature type="transmembrane region" description="Helical" evidence="10">
    <location>
        <begin position="163"/>
        <end position="183"/>
    </location>
</feature>
<gene>
    <name evidence="13" type="ORF">IAC73_02955</name>
</gene>
<keyword evidence="4" id="KW-0813">Transport</keyword>
<feature type="transmembrane region" description="Helical" evidence="10">
    <location>
        <begin position="189"/>
        <end position="211"/>
    </location>
</feature>
<name>A0A9D1NA52_9FIRM</name>
<evidence type="ECO:0000313" key="13">
    <source>
        <dbReference type="EMBL" id="HIU98785.1"/>
    </source>
</evidence>
<reference evidence="13" key="1">
    <citation type="submission" date="2020-10" db="EMBL/GenBank/DDBJ databases">
        <authorList>
            <person name="Gilroy R."/>
        </authorList>
    </citation>
    <scope>NUCLEOTIDE SEQUENCE</scope>
    <source>
        <strain evidence="13">10406</strain>
    </source>
</reference>
<accession>A0A9D1NA52</accession>
<keyword evidence="6 10" id="KW-0812">Transmembrane</keyword>
<feature type="transmembrane region" description="Helical" evidence="10">
    <location>
        <begin position="73"/>
        <end position="92"/>
    </location>
</feature>
<dbReference type="AlphaFoldDB" id="A0A9D1NA52"/>
<evidence type="ECO:0000256" key="7">
    <source>
        <dbReference type="ARBA" id="ARBA00022849"/>
    </source>
</evidence>
<sequence>MALSLSALCLSCLSVVVCTATNAKLRIGKFAIHLYWVVPFICAVVLAATGEVPTSQIAEQFFGDSDMNPLKTLAIFLSMSAMSVYLDRVGFFKYLAAKVMRHAGTSQLKLFVLLYLIISLITLVTSNSTIVLTFTPFICYFAKHSNINPVPFVFMEYVAANTWSMFLMIGNTTNVYIATYFGVGFTDYIKMMAVPTVFAAAVSFGLLLLIFRKDLKAPLAASELEIAIRNKPALAVGVTGLAVCTVLLIVSSYISVPMWLICLASAAAVMIGAVICLLAKKQSLHPLAKTAKRMPWHLVPFLLSMFVVVLSLMNNGITEAIAEVFDGEQALWTFGGLSAAASNLMNNLPMSMFFVGILAEVAEASLTEAMFATVIGSNMGSLLTPVASMSAIMWLSIVKHKGVNFRFKHFVAKGVFICLPTLAAALGGLTLMMTV</sequence>
<keyword evidence="11" id="KW-0732">Signal</keyword>
<dbReference type="Proteomes" id="UP000886857">
    <property type="component" value="Unassembled WGS sequence"/>
</dbReference>
<evidence type="ECO:0000256" key="8">
    <source>
        <dbReference type="ARBA" id="ARBA00022989"/>
    </source>
</evidence>
<keyword evidence="8 10" id="KW-1133">Transmembrane helix</keyword>
<dbReference type="InterPro" id="IPR000802">
    <property type="entry name" value="Arsenical_pump_ArsB"/>
</dbReference>
<evidence type="ECO:0000256" key="9">
    <source>
        <dbReference type="ARBA" id="ARBA00023136"/>
    </source>
</evidence>
<dbReference type="Pfam" id="PF03600">
    <property type="entry name" value="CitMHS"/>
    <property type="match status" value="1"/>
</dbReference>
<protein>
    <recommendedName>
        <fullName evidence="12">Citrate transporter-like domain-containing protein</fullName>
    </recommendedName>
</protein>
<dbReference type="PANTHER" id="PTHR43302:SF5">
    <property type="entry name" value="TRANSPORTER ARSB-RELATED"/>
    <property type="match status" value="1"/>
</dbReference>
<feature type="transmembrane region" description="Helical" evidence="10">
    <location>
        <begin position="381"/>
        <end position="398"/>
    </location>
</feature>
<dbReference type="GO" id="GO:0005886">
    <property type="term" value="C:plasma membrane"/>
    <property type="evidence" value="ECO:0007669"/>
    <property type="project" value="UniProtKB-SubCell"/>
</dbReference>
<evidence type="ECO:0000256" key="6">
    <source>
        <dbReference type="ARBA" id="ARBA00022692"/>
    </source>
</evidence>
<feature type="domain" description="Citrate transporter-like" evidence="12">
    <location>
        <begin position="37"/>
        <end position="376"/>
    </location>
</feature>
<organism evidence="13 14">
    <name type="scientific">Candidatus Limadaptatus stercoripullorum</name>
    <dbReference type="NCBI Taxonomy" id="2840846"/>
    <lineage>
        <taxon>Bacteria</taxon>
        <taxon>Bacillati</taxon>
        <taxon>Bacillota</taxon>
        <taxon>Clostridia</taxon>
        <taxon>Eubacteriales</taxon>
        <taxon>Candidatus Limadaptatus</taxon>
    </lineage>
</organism>
<reference evidence="13" key="2">
    <citation type="journal article" date="2021" name="PeerJ">
        <title>Extensive microbial diversity within the chicken gut microbiome revealed by metagenomics and culture.</title>
        <authorList>
            <person name="Gilroy R."/>
            <person name="Ravi A."/>
            <person name="Getino M."/>
            <person name="Pursley I."/>
            <person name="Horton D.L."/>
            <person name="Alikhan N.F."/>
            <person name="Baker D."/>
            <person name="Gharbi K."/>
            <person name="Hall N."/>
            <person name="Watson M."/>
            <person name="Adriaenssens E.M."/>
            <person name="Foster-Nyarko E."/>
            <person name="Jarju S."/>
            <person name="Secka A."/>
            <person name="Antonio M."/>
            <person name="Oren A."/>
            <person name="Chaudhuri R.R."/>
            <person name="La Ragione R."/>
            <person name="Hildebrand F."/>
            <person name="Pallen M.J."/>
        </authorList>
    </citation>
    <scope>NUCLEOTIDE SEQUENCE</scope>
    <source>
        <strain evidence="13">10406</strain>
    </source>
</reference>
<evidence type="ECO:0000256" key="10">
    <source>
        <dbReference type="SAM" id="Phobius"/>
    </source>
</evidence>
<dbReference type="PRINTS" id="PR00758">
    <property type="entry name" value="ARSENICPUMP"/>
</dbReference>
<dbReference type="InterPro" id="IPR004680">
    <property type="entry name" value="Cit_transptr-like_dom"/>
</dbReference>
<evidence type="ECO:0000256" key="11">
    <source>
        <dbReference type="SAM" id="SignalP"/>
    </source>
</evidence>
<evidence type="ECO:0000259" key="12">
    <source>
        <dbReference type="Pfam" id="PF03600"/>
    </source>
</evidence>
<evidence type="ECO:0000256" key="5">
    <source>
        <dbReference type="ARBA" id="ARBA00022475"/>
    </source>
</evidence>
<feature type="transmembrane region" description="Helical" evidence="10">
    <location>
        <begin position="112"/>
        <end position="142"/>
    </location>
</feature>